<evidence type="ECO:0000313" key="1">
    <source>
        <dbReference type="EMBL" id="OHV46644.1"/>
    </source>
</evidence>
<gene>
    <name evidence="1" type="ORF">BBK14_02000</name>
</gene>
<sequence>MTAAGRELVADTMDWLALAGVEGADMVTVASDDVVMVHLEERAGLPSPAARLRRIAAAAGGARPVEPGPVCALGPGAWGRLLRLYMPVPGVIAIAWGFERVAAPVGLAA</sequence>
<dbReference type="AlphaFoldDB" id="A0A1S1RPB8"/>
<proteinExistence type="predicted"/>
<reference evidence="2" key="1">
    <citation type="submission" date="2016-07" db="EMBL/GenBank/DDBJ databases">
        <title>Frankia sp. NRRL B-16219 Genome sequencing.</title>
        <authorList>
            <person name="Ghodhbane-Gtari F."/>
            <person name="Swanson E."/>
            <person name="Gueddou A."/>
            <person name="Louati M."/>
            <person name="Nouioui I."/>
            <person name="Hezbri K."/>
            <person name="Abebe-Akele F."/>
            <person name="Simpson S."/>
            <person name="Morris K."/>
            <person name="Thomas K."/>
            <person name="Gtari M."/>
            <person name="Tisa L.S."/>
        </authorList>
    </citation>
    <scope>NUCLEOTIDE SEQUENCE [LARGE SCALE GENOMIC DNA]</scope>
    <source>
        <strain evidence="2">NRRL B-16219</strain>
    </source>
</reference>
<keyword evidence="2" id="KW-1185">Reference proteome</keyword>
<dbReference type="EMBL" id="MAXA01000002">
    <property type="protein sequence ID" value="OHV46644.1"/>
    <property type="molecule type" value="Genomic_DNA"/>
</dbReference>
<protein>
    <submittedName>
        <fullName evidence="1">Uncharacterized protein</fullName>
    </submittedName>
</protein>
<evidence type="ECO:0000313" key="2">
    <source>
        <dbReference type="Proteomes" id="UP000179769"/>
    </source>
</evidence>
<accession>A0A1S1RPB8</accession>
<name>A0A1S1RPB8_9ACTN</name>
<dbReference type="Proteomes" id="UP000179769">
    <property type="component" value="Unassembled WGS sequence"/>
</dbReference>
<organism evidence="1 2">
    <name type="scientific">Parafrankia soli</name>
    <dbReference type="NCBI Taxonomy" id="2599596"/>
    <lineage>
        <taxon>Bacteria</taxon>
        <taxon>Bacillati</taxon>
        <taxon>Actinomycetota</taxon>
        <taxon>Actinomycetes</taxon>
        <taxon>Frankiales</taxon>
        <taxon>Frankiaceae</taxon>
        <taxon>Parafrankia</taxon>
    </lineage>
</organism>
<comment type="caution">
    <text evidence="1">The sequence shown here is derived from an EMBL/GenBank/DDBJ whole genome shotgun (WGS) entry which is preliminary data.</text>
</comment>
<dbReference type="RefSeq" id="WP_071059527.1">
    <property type="nucleotide sequence ID" value="NZ_MAXA01000002.1"/>
</dbReference>